<dbReference type="Gene3D" id="3.90.640.10">
    <property type="entry name" value="Actin, Chain A, domain 4"/>
    <property type="match status" value="1"/>
</dbReference>
<dbReference type="SUPFAM" id="SSF53067">
    <property type="entry name" value="Actin-like ATPase domain"/>
    <property type="match status" value="2"/>
</dbReference>
<dbReference type="InterPro" id="IPR004000">
    <property type="entry name" value="Actin"/>
</dbReference>
<feature type="region of interest" description="Disordered" evidence="2">
    <location>
        <begin position="241"/>
        <end position="282"/>
    </location>
</feature>
<dbReference type="SMART" id="SM00268">
    <property type="entry name" value="ACTIN"/>
    <property type="match status" value="1"/>
</dbReference>
<sequence>MERTLVLDNGSDTIKAGFAGMPESDVKVIPNCAARTNLKRILVADQVANYFRPTGLYSWRPFEDGYLTDLELEKAVWKRALGGDVLKVTPQETHLITTAPPCNPDVLECGFEELIFEEFGFSSLYITTPATLSFLDFAEQNPSLPSAKSGMGMVVDVGFSSTTVMPVLGHAAEPGLARRLSVGGKVMHNYLATLVSQRHVDVMNEPRAVRDMFEQLCYVAGDFTQAMANDKELQASFELPDYASHPHSSGQAQTPVASPAAGGEKNLQSGGGSTGGGGSGHSITLSRERVCVPEGLFEPFDFGIDEYGVVDAVMDSAAASNETVQTFFQNYASKSKAPRARRGKKVLLGEAQPTSLLDHDEVYSVLMSSVILTGGGCRLRGLRERFAVQLQASAPQLSPVHVYGGARPQAEKEKIVGAGMDPMFAAWRGGCFLAGLDVYQREMRVTKSEYLENGHSICSDRFYETAAQGYKNDLNAEVIRKLKELEEIRK</sequence>
<proteinExistence type="inferred from homology"/>
<feature type="compositionally biased region" description="Gly residues" evidence="2">
    <location>
        <begin position="269"/>
        <end position="280"/>
    </location>
</feature>
<dbReference type="InterPro" id="IPR043129">
    <property type="entry name" value="ATPase_NBD"/>
</dbReference>
<evidence type="ECO:0000256" key="2">
    <source>
        <dbReference type="SAM" id="MobiDB-lite"/>
    </source>
</evidence>
<reference evidence="3" key="1">
    <citation type="submission" date="2021-01" db="EMBL/GenBank/DDBJ databases">
        <authorList>
            <person name="Corre E."/>
            <person name="Pelletier E."/>
            <person name="Niang G."/>
            <person name="Scheremetjew M."/>
            <person name="Finn R."/>
            <person name="Kale V."/>
            <person name="Holt S."/>
            <person name="Cochrane G."/>
            <person name="Meng A."/>
            <person name="Brown T."/>
            <person name="Cohen L."/>
        </authorList>
    </citation>
    <scope>NUCLEOTIDE SEQUENCE</scope>
    <source>
        <strain evidence="3">NIES-2562</strain>
    </source>
</reference>
<comment type="similarity">
    <text evidence="1">Belongs to the actin family.</text>
</comment>
<name>A0A7S3GEX9_9EUKA</name>
<dbReference type="EMBL" id="HBIB01040627">
    <property type="protein sequence ID" value="CAE0264163.1"/>
    <property type="molecule type" value="Transcribed_RNA"/>
</dbReference>
<dbReference type="Pfam" id="PF00022">
    <property type="entry name" value="Actin"/>
    <property type="match status" value="1"/>
</dbReference>
<gene>
    <name evidence="3" type="ORF">PBIL07802_LOCUS26466</name>
</gene>
<feature type="compositionally biased region" description="Polar residues" evidence="2">
    <location>
        <begin position="246"/>
        <end position="256"/>
    </location>
</feature>
<evidence type="ECO:0000313" key="3">
    <source>
        <dbReference type="EMBL" id="CAE0264163.1"/>
    </source>
</evidence>
<organism evidence="3">
    <name type="scientific">Palpitomonas bilix</name>
    <dbReference type="NCBI Taxonomy" id="652834"/>
    <lineage>
        <taxon>Eukaryota</taxon>
        <taxon>Eukaryota incertae sedis</taxon>
    </lineage>
</organism>
<evidence type="ECO:0000256" key="1">
    <source>
        <dbReference type="RuleBase" id="RU000487"/>
    </source>
</evidence>
<accession>A0A7S3GEX9</accession>
<protein>
    <submittedName>
        <fullName evidence="3">Uncharacterized protein</fullName>
    </submittedName>
</protein>
<dbReference type="AlphaFoldDB" id="A0A7S3GEX9"/>
<dbReference type="Gene3D" id="3.30.420.40">
    <property type="match status" value="4"/>
</dbReference>
<dbReference type="PANTHER" id="PTHR11937">
    <property type="entry name" value="ACTIN"/>
    <property type="match status" value="1"/>
</dbReference>